<comment type="caution">
    <text evidence="3">The sequence shown here is derived from an EMBL/GenBank/DDBJ whole genome shotgun (WGS) entry which is preliminary data.</text>
</comment>
<name>A0A8J2HYI1_9PLEO</name>
<feature type="compositionally biased region" description="Acidic residues" evidence="1">
    <location>
        <begin position="548"/>
        <end position="558"/>
    </location>
</feature>
<evidence type="ECO:0000313" key="3">
    <source>
        <dbReference type="EMBL" id="CAG5149556.1"/>
    </source>
</evidence>
<evidence type="ECO:0000256" key="2">
    <source>
        <dbReference type="SAM" id="Phobius"/>
    </source>
</evidence>
<feature type="compositionally biased region" description="Polar residues" evidence="1">
    <location>
        <begin position="409"/>
        <end position="421"/>
    </location>
</feature>
<feature type="transmembrane region" description="Helical" evidence="2">
    <location>
        <begin position="6"/>
        <end position="26"/>
    </location>
</feature>
<keyword evidence="4" id="KW-1185">Reference proteome</keyword>
<feature type="region of interest" description="Disordered" evidence="1">
    <location>
        <begin position="184"/>
        <end position="207"/>
    </location>
</feature>
<dbReference type="EMBL" id="CAJRGZ010000015">
    <property type="protein sequence ID" value="CAG5149556.1"/>
    <property type="molecule type" value="Genomic_DNA"/>
</dbReference>
<protein>
    <submittedName>
        <fullName evidence="3">Uncharacterized protein</fullName>
    </submittedName>
</protein>
<feature type="region of interest" description="Disordered" evidence="1">
    <location>
        <begin position="501"/>
        <end position="641"/>
    </location>
</feature>
<proteinExistence type="predicted"/>
<dbReference type="AlphaFoldDB" id="A0A8J2HYI1"/>
<accession>A0A8J2HYI1</accession>
<keyword evidence="2" id="KW-0472">Membrane</keyword>
<dbReference type="RefSeq" id="XP_043165933.1">
    <property type="nucleotide sequence ID" value="XM_043309998.1"/>
</dbReference>
<dbReference type="OrthoDB" id="3695710at2759"/>
<gene>
    <name evidence="3" type="ORF">ALTATR162_LOCUS2394</name>
</gene>
<feature type="region of interest" description="Disordered" evidence="1">
    <location>
        <begin position="301"/>
        <end position="447"/>
    </location>
</feature>
<feature type="compositionally biased region" description="Basic and acidic residues" evidence="1">
    <location>
        <begin position="559"/>
        <end position="577"/>
    </location>
</feature>
<reference evidence="3" key="1">
    <citation type="submission" date="2021-05" db="EMBL/GenBank/DDBJ databases">
        <authorList>
            <person name="Stam R."/>
        </authorList>
    </citation>
    <scope>NUCLEOTIDE SEQUENCE</scope>
    <source>
        <strain evidence="3">CS162</strain>
    </source>
</reference>
<feature type="compositionally biased region" description="Polar residues" evidence="1">
    <location>
        <begin position="432"/>
        <end position="447"/>
    </location>
</feature>
<evidence type="ECO:0000313" key="4">
    <source>
        <dbReference type="Proteomes" id="UP000676310"/>
    </source>
</evidence>
<feature type="compositionally biased region" description="Basic and acidic residues" evidence="1">
    <location>
        <begin position="510"/>
        <end position="528"/>
    </location>
</feature>
<feature type="compositionally biased region" description="Acidic residues" evidence="1">
    <location>
        <begin position="578"/>
        <end position="623"/>
    </location>
</feature>
<evidence type="ECO:0000256" key="1">
    <source>
        <dbReference type="SAM" id="MobiDB-lite"/>
    </source>
</evidence>
<sequence>MALAILPAIIVSFVVLVGLLGTYYICQAYRRVRFAVPDVERTRDIENVEHFKQQIIQLRDVELPHQQYHSVGKPLPHIPEIEYTGGEGLVSPPERVFLSIEEVKESSKGTAGEISNFQKLDLHAGRPWNSVTDGYGNSLVEQPELLSPKPVRKVTRKLKAVPANTAYDPAQTVAADIWEKIHKGELQPSRRKPEKKLPKSSNAPIPEVLRDSAEFENDALQDIDLGSSTKEWAKVSVSSAYVTKRPIKRGSFDSVTTVVDANNVSIERPTSYVKHKQSMDTEAVMPRQSLDRAAKTRRKILDARNQMAERKKQEEKERQAEERRQAEEQEERAAEQQRLVEENRRQKDEERARSLAQVTQAENVDLYDTNDSGAQLHSTRRRSNTSTVSKRERKAREKPLMRSPKRANTFANDVTPSAHSSMSDKKPGGSSNGTSRSMSMNEQARPDFNTTVTSIAEGGYADNSVRMRDAGNSRTIEAFYAVLEARWIGVERWRKMFVAEPEEMSESEDGDGHGDWERQEEERKDSVRMRGGAGEKTVESGCESGAGTEEDDESDADEVEHSGNDHSESEYLENERSESEDDTEEHDSSEDRVSEDDAPEDEHSESEVSNDEASDAGTSDDESGEKGSDYGHEQALSQTPV</sequence>
<dbReference type="GeneID" id="67013834"/>
<keyword evidence="2" id="KW-0812">Transmembrane</keyword>
<dbReference type="Proteomes" id="UP000676310">
    <property type="component" value="Unassembled WGS sequence"/>
</dbReference>
<feature type="compositionally biased region" description="Basic and acidic residues" evidence="1">
    <location>
        <begin position="301"/>
        <end position="353"/>
    </location>
</feature>
<keyword evidence="2" id="KW-1133">Transmembrane helix</keyword>
<organism evidence="3 4">
    <name type="scientific">Alternaria atra</name>
    <dbReference type="NCBI Taxonomy" id="119953"/>
    <lineage>
        <taxon>Eukaryota</taxon>
        <taxon>Fungi</taxon>
        <taxon>Dikarya</taxon>
        <taxon>Ascomycota</taxon>
        <taxon>Pezizomycotina</taxon>
        <taxon>Dothideomycetes</taxon>
        <taxon>Pleosporomycetidae</taxon>
        <taxon>Pleosporales</taxon>
        <taxon>Pleosporineae</taxon>
        <taxon>Pleosporaceae</taxon>
        <taxon>Alternaria</taxon>
        <taxon>Alternaria sect. Ulocladioides</taxon>
    </lineage>
</organism>